<comment type="caution">
    <text evidence="4">The sequence shown here is derived from an EMBL/GenBank/DDBJ whole genome shotgun (WGS) entry which is preliminary data.</text>
</comment>
<proteinExistence type="inferred from homology"/>
<keyword evidence="5" id="KW-1185">Reference proteome</keyword>
<feature type="domain" description="Low molecular weight antigen MTB12-like C-terminal" evidence="3">
    <location>
        <begin position="110"/>
        <end position="219"/>
    </location>
</feature>
<gene>
    <name evidence="4" type="ORF">GCM10011588_36640</name>
</gene>
<accession>A0A917RQS3</accession>
<name>A0A917RQS3_9NOCA</name>
<evidence type="ECO:0000313" key="4">
    <source>
        <dbReference type="EMBL" id="GGL18723.1"/>
    </source>
</evidence>
<comment type="similarity">
    <text evidence="2">Belongs to the MTB12 family.</text>
</comment>
<dbReference type="AlphaFoldDB" id="A0A917RQS3"/>
<reference evidence="4" key="1">
    <citation type="journal article" date="2014" name="Int. J. Syst. Evol. Microbiol.">
        <title>Complete genome sequence of Corynebacterium casei LMG S-19264T (=DSM 44701T), isolated from a smear-ripened cheese.</title>
        <authorList>
            <consortium name="US DOE Joint Genome Institute (JGI-PGF)"/>
            <person name="Walter F."/>
            <person name="Albersmeier A."/>
            <person name="Kalinowski J."/>
            <person name="Ruckert C."/>
        </authorList>
    </citation>
    <scope>NUCLEOTIDE SEQUENCE</scope>
    <source>
        <strain evidence="4">CGMCC 4.3508</strain>
    </source>
</reference>
<sequence>MFTGFLSVQMLRIRPYLRVSRAKLAAASAVTLFPELRFITLQKDESMSRRHRVARIAAAGGVALALTAATGCGNFFGPDNCYVLPTAENSAEKSATAAGAAPGVAVADSPAAANAAIMGVYEAFFAPATSTADRVSLVERGSEFETEIAGMANHIRTALTTVDVTEVVLAQPGKAELRFTLNISGNPVVNGQVGHAVREADGWKIAASTMCGLVAISGGVSQACA</sequence>
<dbReference type="Pfam" id="PF26580">
    <property type="entry name" value="Mtb12_C"/>
    <property type="match status" value="1"/>
</dbReference>
<dbReference type="InterPro" id="IPR058644">
    <property type="entry name" value="Mtb12-like_C"/>
</dbReference>
<protein>
    <recommendedName>
        <fullName evidence="3">Low molecular weight antigen MTB12-like C-terminal domain-containing protein</fullName>
    </recommendedName>
</protein>
<evidence type="ECO:0000313" key="5">
    <source>
        <dbReference type="Proteomes" id="UP000638263"/>
    </source>
</evidence>
<organism evidence="4 5">
    <name type="scientific">Nocardia jinanensis</name>
    <dbReference type="NCBI Taxonomy" id="382504"/>
    <lineage>
        <taxon>Bacteria</taxon>
        <taxon>Bacillati</taxon>
        <taxon>Actinomycetota</taxon>
        <taxon>Actinomycetes</taxon>
        <taxon>Mycobacteriales</taxon>
        <taxon>Nocardiaceae</taxon>
        <taxon>Nocardia</taxon>
    </lineage>
</organism>
<evidence type="ECO:0000256" key="2">
    <source>
        <dbReference type="ARBA" id="ARBA00093774"/>
    </source>
</evidence>
<keyword evidence="1" id="KW-0732">Signal</keyword>
<evidence type="ECO:0000259" key="3">
    <source>
        <dbReference type="Pfam" id="PF26580"/>
    </source>
</evidence>
<dbReference type="EMBL" id="BMMH01000007">
    <property type="protein sequence ID" value="GGL18723.1"/>
    <property type="molecule type" value="Genomic_DNA"/>
</dbReference>
<evidence type="ECO:0000256" key="1">
    <source>
        <dbReference type="ARBA" id="ARBA00022729"/>
    </source>
</evidence>
<dbReference type="Proteomes" id="UP000638263">
    <property type="component" value="Unassembled WGS sequence"/>
</dbReference>
<reference evidence="4" key="2">
    <citation type="submission" date="2020-09" db="EMBL/GenBank/DDBJ databases">
        <authorList>
            <person name="Sun Q."/>
            <person name="Zhou Y."/>
        </authorList>
    </citation>
    <scope>NUCLEOTIDE SEQUENCE</scope>
    <source>
        <strain evidence="4">CGMCC 4.3508</strain>
    </source>
</reference>